<evidence type="ECO:0000259" key="8">
    <source>
        <dbReference type="PROSITE" id="PS51733"/>
    </source>
</evidence>
<dbReference type="PANTHER" id="PTHR12561">
    <property type="entry name" value="LIPOATE-PROTEIN LIGASE"/>
    <property type="match status" value="1"/>
</dbReference>
<dbReference type="NCBIfam" id="TIGR00545">
    <property type="entry name" value="lipoyltrans"/>
    <property type="match status" value="1"/>
</dbReference>
<keyword evidence="5" id="KW-0547">Nucleotide-binding</keyword>
<reference evidence="9 10" key="1">
    <citation type="submission" date="2019-12" db="EMBL/GenBank/DDBJ databases">
        <title>Genome sequenceing of Clostridium bovifaecis.</title>
        <authorList>
            <person name="Yao Y."/>
        </authorList>
    </citation>
    <scope>NUCLEOTIDE SEQUENCE [LARGE SCALE GENOMIC DNA]</scope>
    <source>
        <strain evidence="9 10">BXX</strain>
    </source>
</reference>
<proteinExistence type="predicted"/>
<evidence type="ECO:0000256" key="2">
    <source>
        <dbReference type="ARBA" id="ARBA00005124"/>
    </source>
</evidence>
<dbReference type="EC" id="6.3.1.20" evidence="3"/>
<dbReference type="Gene3D" id="3.30.930.10">
    <property type="entry name" value="Bira Bifunctional Protein, Domain 2"/>
    <property type="match status" value="1"/>
</dbReference>
<evidence type="ECO:0000256" key="1">
    <source>
        <dbReference type="ARBA" id="ARBA00005085"/>
    </source>
</evidence>
<dbReference type="InterPro" id="IPR045864">
    <property type="entry name" value="aa-tRNA-synth_II/BPL/LPL"/>
</dbReference>
<evidence type="ECO:0000313" key="9">
    <source>
        <dbReference type="EMBL" id="QGU94308.1"/>
    </source>
</evidence>
<dbReference type="PANTHER" id="PTHR12561:SF3">
    <property type="entry name" value="LIPOYLTRANSFERASE 1, MITOCHONDRIAL"/>
    <property type="match status" value="1"/>
</dbReference>
<protein>
    <recommendedName>
        <fullName evidence="3">lipoate--protein ligase</fullName>
        <ecNumber evidence="3">6.3.1.20</ecNumber>
    </recommendedName>
</protein>
<dbReference type="Pfam" id="PF10437">
    <property type="entry name" value="Lip_prot_lig_C"/>
    <property type="match status" value="1"/>
</dbReference>
<dbReference type="GO" id="GO:0009249">
    <property type="term" value="P:protein lipoylation"/>
    <property type="evidence" value="ECO:0007669"/>
    <property type="project" value="InterPro"/>
</dbReference>
<dbReference type="InterPro" id="IPR004143">
    <property type="entry name" value="BPL_LPL_catalytic"/>
</dbReference>
<evidence type="ECO:0000313" key="10">
    <source>
        <dbReference type="Proteomes" id="UP000422764"/>
    </source>
</evidence>
<evidence type="ECO:0000256" key="4">
    <source>
        <dbReference type="ARBA" id="ARBA00022598"/>
    </source>
</evidence>
<dbReference type="CDD" id="cd16443">
    <property type="entry name" value="LplA"/>
    <property type="match status" value="1"/>
</dbReference>
<dbReference type="SUPFAM" id="SSF82649">
    <property type="entry name" value="SufE/NifU"/>
    <property type="match status" value="1"/>
</dbReference>
<dbReference type="Proteomes" id="UP000422764">
    <property type="component" value="Chromosome"/>
</dbReference>
<dbReference type="Pfam" id="PF21948">
    <property type="entry name" value="LplA-B_cat"/>
    <property type="match status" value="1"/>
</dbReference>
<dbReference type="EMBL" id="CP046522">
    <property type="protein sequence ID" value="QGU94308.1"/>
    <property type="molecule type" value="Genomic_DNA"/>
</dbReference>
<accession>A0A6I6F1M0</accession>
<evidence type="ECO:0000256" key="6">
    <source>
        <dbReference type="ARBA" id="ARBA00022840"/>
    </source>
</evidence>
<evidence type="ECO:0000256" key="5">
    <source>
        <dbReference type="ARBA" id="ARBA00022741"/>
    </source>
</evidence>
<dbReference type="Gene3D" id="3.30.390.50">
    <property type="entry name" value="CO dehydrogenase flavoprotein, C-terminal domain"/>
    <property type="match status" value="1"/>
</dbReference>
<comment type="catalytic activity">
    <reaction evidence="7">
        <text>L-lysyl-[lipoyl-carrier protein] + (R)-lipoate + ATP = N(6)-[(R)-lipoyl]-L-lysyl-[lipoyl-carrier protein] + AMP + diphosphate + H(+)</text>
        <dbReference type="Rhea" id="RHEA:49288"/>
        <dbReference type="Rhea" id="RHEA-COMP:10500"/>
        <dbReference type="Rhea" id="RHEA-COMP:10502"/>
        <dbReference type="ChEBI" id="CHEBI:15378"/>
        <dbReference type="ChEBI" id="CHEBI:29969"/>
        <dbReference type="ChEBI" id="CHEBI:30616"/>
        <dbReference type="ChEBI" id="CHEBI:33019"/>
        <dbReference type="ChEBI" id="CHEBI:83088"/>
        <dbReference type="ChEBI" id="CHEBI:83099"/>
        <dbReference type="ChEBI" id="CHEBI:456215"/>
        <dbReference type="EC" id="6.3.1.20"/>
    </reaction>
</comment>
<dbReference type="UniPathway" id="UPA00537">
    <property type="reaction ID" value="UER00594"/>
</dbReference>
<evidence type="ECO:0000256" key="3">
    <source>
        <dbReference type="ARBA" id="ARBA00012367"/>
    </source>
</evidence>
<feature type="domain" description="BPL/LPL catalytic" evidence="8">
    <location>
        <begin position="32"/>
        <end position="215"/>
    </location>
</feature>
<dbReference type="AlphaFoldDB" id="A0A6I6F1M0"/>
<dbReference type="SUPFAM" id="SSF55681">
    <property type="entry name" value="Class II aaRS and biotin synthetases"/>
    <property type="match status" value="1"/>
</dbReference>
<comment type="pathway">
    <text evidence="2">Protein modification; protein lipoylation via exogenous pathway; protein N(6)-(lipoyl)lysine from lipoate: step 1/2.</text>
</comment>
<organism evidence="9 10">
    <name type="scientific">Clostridium bovifaecis</name>
    <dbReference type="NCBI Taxonomy" id="2184719"/>
    <lineage>
        <taxon>Bacteria</taxon>
        <taxon>Bacillati</taxon>
        <taxon>Bacillota</taxon>
        <taxon>Clostridia</taxon>
        <taxon>Eubacteriales</taxon>
        <taxon>Clostridiaceae</taxon>
        <taxon>Clostridium</taxon>
    </lineage>
</organism>
<name>A0A6I6F1M0_9CLOT</name>
<dbReference type="GO" id="GO:0017118">
    <property type="term" value="F:lipoyltransferase activity"/>
    <property type="evidence" value="ECO:0007669"/>
    <property type="project" value="TreeGrafter"/>
</dbReference>
<dbReference type="GO" id="GO:0016979">
    <property type="term" value="F:lipoate-protein ligase activity"/>
    <property type="evidence" value="ECO:0007669"/>
    <property type="project" value="UniProtKB-EC"/>
</dbReference>
<gene>
    <name evidence="9" type="ORF">GOM49_03550</name>
</gene>
<keyword evidence="4 9" id="KW-0436">Ligase</keyword>
<sequence length="332" mass="38330">MQNNYTLKLIKSLSYNPWHNLALEEHFLSNVKRDEVILYLWQNDNTVVIGRNQNPWRECRYNELEDDGGKLARRLSGGGAVYHDLGNLNFTFIAKENLFDIEKQLKVIIEAVKHLGINAEFSGRNDIIAEGRKFSGNAFYYDGDNCYHHGTLLVSSEMTKLAKYLQVSKEKIKSKGIESVEARVTNLSNINSDIDIDNLSEALEKSFQQVYNSTISETIIIDGDISKFESLYKKYSSWEWRYGETPNFEINLYNRFSWGDLDINFNLRDGHISEIAVFSDAMDSKLIKDIEEALKGIKLAKEEIVNRLDDLKISYGNNIIENIKDWVNKRDI</sequence>
<comment type="pathway">
    <text evidence="1">Protein modification; protein lipoylation via exogenous pathway; protein N(6)-(lipoyl)lysine from lipoate: step 2/2.</text>
</comment>
<dbReference type="InterPro" id="IPR019491">
    <property type="entry name" value="Lipoate_protein_ligase_C"/>
</dbReference>
<keyword evidence="6" id="KW-0067">ATP-binding</keyword>
<dbReference type="PROSITE" id="PS51733">
    <property type="entry name" value="BPL_LPL_CATALYTIC"/>
    <property type="match status" value="1"/>
</dbReference>
<dbReference type="GO" id="GO:0005524">
    <property type="term" value="F:ATP binding"/>
    <property type="evidence" value="ECO:0007669"/>
    <property type="project" value="UniProtKB-KW"/>
</dbReference>
<dbReference type="GO" id="GO:0005737">
    <property type="term" value="C:cytoplasm"/>
    <property type="evidence" value="ECO:0007669"/>
    <property type="project" value="TreeGrafter"/>
</dbReference>
<keyword evidence="10" id="KW-1185">Reference proteome</keyword>
<dbReference type="InterPro" id="IPR004562">
    <property type="entry name" value="LipoylTrfase_LipoateP_Ligase"/>
</dbReference>
<evidence type="ECO:0000256" key="7">
    <source>
        <dbReference type="ARBA" id="ARBA00048037"/>
    </source>
</evidence>